<evidence type="ECO:0000256" key="1">
    <source>
        <dbReference type="SAM" id="SignalP"/>
    </source>
</evidence>
<accession>A0AB39KMZ9</accession>
<sequence>MRKLLVLPLLLATLALCACATVSRVDASNDVHALLIAIRDNDGATFDRHVDKVALKRQLESRIVEQTQRSGAPDPLKALGFMLSRTAADLVGDALLRPTVFRAVAESYGYRPTTPIPGRLAIASALRPIGGGRVCAARSEKGPCLLTFANQGGTWRLVSFDGPVSELKLP</sequence>
<dbReference type="RefSeq" id="WP_369057970.1">
    <property type="nucleotide sequence ID" value="NZ_CP158375.1"/>
</dbReference>
<keyword evidence="1" id="KW-0732">Signal</keyword>
<organism evidence="2">
    <name type="scientific">Caulobacter sp. 73W</name>
    <dbReference type="NCBI Taxonomy" id="3161137"/>
    <lineage>
        <taxon>Bacteria</taxon>
        <taxon>Pseudomonadati</taxon>
        <taxon>Pseudomonadota</taxon>
        <taxon>Alphaproteobacteria</taxon>
        <taxon>Caulobacterales</taxon>
        <taxon>Caulobacteraceae</taxon>
        <taxon>Caulobacter</taxon>
    </lineage>
</organism>
<dbReference type="AlphaFoldDB" id="A0AB39KMZ9"/>
<name>A0AB39KMZ9_9CAUL</name>
<proteinExistence type="predicted"/>
<dbReference type="InterPro" id="IPR021330">
    <property type="entry name" value="DUF2939"/>
</dbReference>
<evidence type="ECO:0000313" key="2">
    <source>
        <dbReference type="EMBL" id="XDO95117.1"/>
    </source>
</evidence>
<feature type="chain" id="PRO_5044332618" evidence="1">
    <location>
        <begin position="21"/>
        <end position="170"/>
    </location>
</feature>
<feature type="signal peptide" evidence="1">
    <location>
        <begin position="1"/>
        <end position="20"/>
    </location>
</feature>
<dbReference type="PROSITE" id="PS51257">
    <property type="entry name" value="PROKAR_LIPOPROTEIN"/>
    <property type="match status" value="1"/>
</dbReference>
<reference evidence="2" key="1">
    <citation type="submission" date="2024-06" db="EMBL/GenBank/DDBJ databases">
        <title>Caulobacter inopinatus, sp. nov.</title>
        <authorList>
            <person name="Donachie S.P."/>
        </authorList>
    </citation>
    <scope>NUCLEOTIDE SEQUENCE</scope>
    <source>
        <strain evidence="2">73W</strain>
    </source>
</reference>
<dbReference type="Pfam" id="PF11159">
    <property type="entry name" value="DUF2939"/>
    <property type="match status" value="1"/>
</dbReference>
<dbReference type="EMBL" id="CP158375">
    <property type="protein sequence ID" value="XDO95117.1"/>
    <property type="molecule type" value="Genomic_DNA"/>
</dbReference>
<gene>
    <name evidence="2" type="ORF">ABOZ73_09765</name>
</gene>
<protein>
    <submittedName>
        <fullName evidence="2">DUF2939 domain-containing protein</fullName>
    </submittedName>
</protein>